<organism evidence="4 5">
    <name type="scientific">Verticiella sediminum</name>
    <dbReference type="NCBI Taxonomy" id="1247510"/>
    <lineage>
        <taxon>Bacteria</taxon>
        <taxon>Pseudomonadati</taxon>
        <taxon>Pseudomonadota</taxon>
        <taxon>Betaproteobacteria</taxon>
        <taxon>Burkholderiales</taxon>
        <taxon>Alcaligenaceae</taxon>
        <taxon>Verticiella</taxon>
    </lineage>
</organism>
<protein>
    <recommendedName>
        <fullName evidence="6">Curlin</fullName>
    </recommendedName>
</protein>
<keyword evidence="2 3" id="KW-0732">Signal</keyword>
<dbReference type="Proteomes" id="UP000318405">
    <property type="component" value="Unassembled WGS sequence"/>
</dbReference>
<comment type="similarity">
    <text evidence="1">Belongs to the CsgA/CsgB family.</text>
</comment>
<evidence type="ECO:0000256" key="1">
    <source>
        <dbReference type="ARBA" id="ARBA00009766"/>
    </source>
</evidence>
<dbReference type="OrthoDB" id="931766at2"/>
<dbReference type="GO" id="GO:0009289">
    <property type="term" value="C:pilus"/>
    <property type="evidence" value="ECO:0007669"/>
    <property type="project" value="InterPro"/>
</dbReference>
<gene>
    <name evidence="4" type="ORF">FOZ76_21980</name>
</gene>
<dbReference type="InterPro" id="IPR009742">
    <property type="entry name" value="Curlin_rpt"/>
</dbReference>
<feature type="signal peptide" evidence="3">
    <location>
        <begin position="1"/>
        <end position="29"/>
    </location>
</feature>
<dbReference type="GO" id="GO:0007155">
    <property type="term" value="P:cell adhesion"/>
    <property type="evidence" value="ECO:0007669"/>
    <property type="project" value="InterPro"/>
</dbReference>
<reference evidence="4 5" key="1">
    <citation type="submission" date="2019-07" db="EMBL/GenBank/DDBJ databases">
        <title>Qingshengfaniella alkalisoli gen. nov., sp. nov., isolated from saline soil.</title>
        <authorList>
            <person name="Xu L."/>
            <person name="Huang X.-X."/>
            <person name="Sun J.-Q."/>
        </authorList>
    </citation>
    <scope>NUCLEOTIDE SEQUENCE [LARGE SCALE GENOMIC DNA]</scope>
    <source>
        <strain evidence="4 5">DSM 27279</strain>
    </source>
</reference>
<dbReference type="Pfam" id="PF07012">
    <property type="entry name" value="Curlin_rpt"/>
    <property type="match status" value="1"/>
</dbReference>
<evidence type="ECO:0008006" key="6">
    <source>
        <dbReference type="Google" id="ProtNLM"/>
    </source>
</evidence>
<name>A0A556AC86_9BURK</name>
<comment type="caution">
    <text evidence="4">The sequence shown here is derived from an EMBL/GenBank/DDBJ whole genome shotgun (WGS) entry which is preliminary data.</text>
</comment>
<dbReference type="AlphaFoldDB" id="A0A556AC86"/>
<evidence type="ECO:0000313" key="4">
    <source>
        <dbReference type="EMBL" id="TSH90483.1"/>
    </source>
</evidence>
<accession>A0A556AC86</accession>
<dbReference type="RefSeq" id="WP_143950400.1">
    <property type="nucleotide sequence ID" value="NZ_BAABMB010000003.1"/>
</dbReference>
<feature type="chain" id="PRO_5021795247" description="Curlin" evidence="3">
    <location>
        <begin position="30"/>
        <end position="180"/>
    </location>
</feature>
<keyword evidence="5" id="KW-1185">Reference proteome</keyword>
<evidence type="ECO:0000256" key="3">
    <source>
        <dbReference type="SAM" id="SignalP"/>
    </source>
</evidence>
<evidence type="ECO:0000256" key="2">
    <source>
        <dbReference type="ARBA" id="ARBA00022729"/>
    </source>
</evidence>
<evidence type="ECO:0000313" key="5">
    <source>
        <dbReference type="Proteomes" id="UP000318405"/>
    </source>
</evidence>
<proteinExistence type="inferred from homology"/>
<dbReference type="EMBL" id="VLTJ01000039">
    <property type="protein sequence ID" value="TSH90483.1"/>
    <property type="molecule type" value="Genomic_DNA"/>
</dbReference>
<sequence length="180" mass="19236">MILYWRHHARTILRGTAALATSSLLCAQAADLGPAEISLGSDATRQTIANVVQAGNYNNARVSQHGPGHQANVLQSAQYGDIRLQQTSGAARGGNVADLRQTSGSHNLIDAVQNGTANRLNVTQSGVANEVSSVQIGHAHHADVQQYGNWNYAQVRQIGGREATFITQYGDFNVARAIQH</sequence>